<dbReference type="Proteomes" id="UP001157440">
    <property type="component" value="Unassembled WGS sequence"/>
</dbReference>
<evidence type="ECO:0000313" key="2">
    <source>
        <dbReference type="Proteomes" id="UP001157440"/>
    </source>
</evidence>
<dbReference type="EMBL" id="BSPL01000053">
    <property type="protein sequence ID" value="GLS74638.1"/>
    <property type="molecule type" value="Genomic_DNA"/>
</dbReference>
<dbReference type="AlphaFoldDB" id="A0AA37WXQ5"/>
<accession>A0AA37WXQ5</accession>
<name>A0AA37WXQ5_9HYPH</name>
<protein>
    <recommendedName>
        <fullName evidence="3">Helix-turn-helix domain-containing protein</fullName>
    </recommendedName>
</protein>
<evidence type="ECO:0000313" key="1">
    <source>
        <dbReference type="EMBL" id="GLS74638.1"/>
    </source>
</evidence>
<organism evidence="1 2">
    <name type="scientific">Methylobacterium tardum</name>
    <dbReference type="NCBI Taxonomy" id="374432"/>
    <lineage>
        <taxon>Bacteria</taxon>
        <taxon>Pseudomonadati</taxon>
        <taxon>Pseudomonadota</taxon>
        <taxon>Alphaproteobacteria</taxon>
        <taxon>Hyphomicrobiales</taxon>
        <taxon>Methylobacteriaceae</taxon>
        <taxon>Methylobacterium</taxon>
    </lineage>
</organism>
<gene>
    <name evidence="1" type="ORF">GCM10007890_66560</name>
</gene>
<evidence type="ECO:0008006" key="3">
    <source>
        <dbReference type="Google" id="ProtNLM"/>
    </source>
</evidence>
<sequence>MPKVNEILERARQGKNVKVPPLAEAVGLSVNGFYAACRRGEIETIRIGRAVMVPGREALRLLSANEPAAA</sequence>
<keyword evidence="2" id="KW-1185">Reference proteome</keyword>
<comment type="caution">
    <text evidence="1">The sequence shown here is derived from an EMBL/GenBank/DDBJ whole genome shotgun (WGS) entry which is preliminary data.</text>
</comment>
<proteinExistence type="predicted"/>
<reference evidence="2" key="1">
    <citation type="journal article" date="2019" name="Int. J. Syst. Evol. Microbiol.">
        <title>The Global Catalogue of Microorganisms (GCM) 10K type strain sequencing project: providing services to taxonomists for standard genome sequencing and annotation.</title>
        <authorList>
            <consortium name="The Broad Institute Genomics Platform"/>
            <consortium name="The Broad Institute Genome Sequencing Center for Infectious Disease"/>
            <person name="Wu L."/>
            <person name="Ma J."/>
        </authorList>
    </citation>
    <scope>NUCLEOTIDE SEQUENCE [LARGE SCALE GENOMIC DNA]</scope>
    <source>
        <strain evidence="2">NBRC 103632</strain>
    </source>
</reference>